<evidence type="ECO:0000256" key="1">
    <source>
        <dbReference type="SAM" id="MobiDB-lite"/>
    </source>
</evidence>
<accession>A0A9P4PNM2</accession>
<keyword evidence="3" id="KW-1185">Reference proteome</keyword>
<evidence type="ECO:0000313" key="3">
    <source>
        <dbReference type="Proteomes" id="UP000799764"/>
    </source>
</evidence>
<proteinExistence type="predicted"/>
<feature type="compositionally biased region" description="Low complexity" evidence="1">
    <location>
        <begin position="27"/>
        <end position="40"/>
    </location>
</feature>
<protein>
    <submittedName>
        <fullName evidence="2">Uncharacterized protein</fullName>
    </submittedName>
</protein>
<dbReference type="Proteomes" id="UP000799764">
    <property type="component" value="Unassembled WGS sequence"/>
</dbReference>
<dbReference type="EMBL" id="MU001495">
    <property type="protein sequence ID" value="KAF2448435.1"/>
    <property type="molecule type" value="Genomic_DNA"/>
</dbReference>
<dbReference type="OrthoDB" id="4966at2759"/>
<name>A0A9P4PNM2_9PLEO</name>
<feature type="region of interest" description="Disordered" evidence="1">
    <location>
        <begin position="1"/>
        <end position="41"/>
    </location>
</feature>
<organism evidence="2 3">
    <name type="scientific">Karstenula rhodostoma CBS 690.94</name>
    <dbReference type="NCBI Taxonomy" id="1392251"/>
    <lineage>
        <taxon>Eukaryota</taxon>
        <taxon>Fungi</taxon>
        <taxon>Dikarya</taxon>
        <taxon>Ascomycota</taxon>
        <taxon>Pezizomycotina</taxon>
        <taxon>Dothideomycetes</taxon>
        <taxon>Pleosporomycetidae</taxon>
        <taxon>Pleosporales</taxon>
        <taxon>Massarineae</taxon>
        <taxon>Didymosphaeriaceae</taxon>
        <taxon>Karstenula</taxon>
    </lineage>
</organism>
<sequence length="469" mass="53716">MTDTIMSAKGKGKRAAEDEADDGKSVPIAAPAPAAHSTAPVSRLTAPQILRRHRHRRDNVAATVWGRCLPGSDAPQPFSVYKAILRHPNLFFQFAIRLPLNAIIDLYAIDKEFHYRFNKYSTSIIHDFASHHAPQAAYIFSWVLFPELCISDPMLRPMDGRPHLARDIPSLRWTRMVIYRDNVVRNILTILAVGGHRVPRETHTVLMKFWLLIEMDNSTLRAAFITDSTVWTDQDIYVFHLFLMKLDMHFNHPVYNHGFIDLSHMLLTQKTLSTLSKVLAGQQTMDYDDLTDMLIRTYHEEDLDLDAHPWLDDEGENGVVVDETGLLSREGWDLMGDRMCSPVDLVRIESIVRGLDVQAYLIDFMTYGYIDLDKKQNLPAPRRWRSEKKISLPKEPWPIPSVTAGLLATLDKRYDRNQEEGDLKNVSVHRAQRSVTVFMWDPSPKQDEQMEGIKNDTVENAGGEMEVDE</sequence>
<dbReference type="AlphaFoldDB" id="A0A9P4PNM2"/>
<evidence type="ECO:0000313" key="2">
    <source>
        <dbReference type="EMBL" id="KAF2448435.1"/>
    </source>
</evidence>
<comment type="caution">
    <text evidence="2">The sequence shown here is derived from an EMBL/GenBank/DDBJ whole genome shotgun (WGS) entry which is preliminary data.</text>
</comment>
<gene>
    <name evidence="2" type="ORF">P171DRAFT_470201</name>
</gene>
<reference evidence="2" key="1">
    <citation type="journal article" date="2020" name="Stud. Mycol.">
        <title>101 Dothideomycetes genomes: a test case for predicting lifestyles and emergence of pathogens.</title>
        <authorList>
            <person name="Haridas S."/>
            <person name="Albert R."/>
            <person name="Binder M."/>
            <person name="Bloem J."/>
            <person name="Labutti K."/>
            <person name="Salamov A."/>
            <person name="Andreopoulos B."/>
            <person name="Baker S."/>
            <person name="Barry K."/>
            <person name="Bills G."/>
            <person name="Bluhm B."/>
            <person name="Cannon C."/>
            <person name="Castanera R."/>
            <person name="Culley D."/>
            <person name="Daum C."/>
            <person name="Ezra D."/>
            <person name="Gonzalez J."/>
            <person name="Henrissat B."/>
            <person name="Kuo A."/>
            <person name="Liang C."/>
            <person name="Lipzen A."/>
            <person name="Lutzoni F."/>
            <person name="Magnuson J."/>
            <person name="Mondo S."/>
            <person name="Nolan M."/>
            <person name="Ohm R."/>
            <person name="Pangilinan J."/>
            <person name="Park H.-J."/>
            <person name="Ramirez L."/>
            <person name="Alfaro M."/>
            <person name="Sun H."/>
            <person name="Tritt A."/>
            <person name="Yoshinaga Y."/>
            <person name="Zwiers L.-H."/>
            <person name="Turgeon B."/>
            <person name="Goodwin S."/>
            <person name="Spatafora J."/>
            <person name="Crous P."/>
            <person name="Grigoriev I."/>
        </authorList>
    </citation>
    <scope>NUCLEOTIDE SEQUENCE</scope>
    <source>
        <strain evidence="2">CBS 690.94</strain>
    </source>
</reference>